<dbReference type="AlphaFoldDB" id="A0A1B0G7R3"/>
<feature type="region of interest" description="Disordered" evidence="1">
    <location>
        <begin position="65"/>
        <end position="173"/>
    </location>
</feature>
<organism evidence="2 3">
    <name type="scientific">Glossina morsitans morsitans</name>
    <name type="common">Savannah tsetse fly</name>
    <dbReference type="NCBI Taxonomy" id="37546"/>
    <lineage>
        <taxon>Eukaryota</taxon>
        <taxon>Metazoa</taxon>
        <taxon>Ecdysozoa</taxon>
        <taxon>Arthropoda</taxon>
        <taxon>Hexapoda</taxon>
        <taxon>Insecta</taxon>
        <taxon>Pterygota</taxon>
        <taxon>Neoptera</taxon>
        <taxon>Endopterygota</taxon>
        <taxon>Diptera</taxon>
        <taxon>Brachycera</taxon>
        <taxon>Muscomorpha</taxon>
        <taxon>Hippoboscoidea</taxon>
        <taxon>Glossinidae</taxon>
        <taxon>Glossina</taxon>
    </lineage>
</organism>
<evidence type="ECO:0000313" key="2">
    <source>
        <dbReference type="EnsemblMetazoa" id="GMOY009353-PA"/>
    </source>
</evidence>
<dbReference type="VEuPathDB" id="VectorBase:GMOY009353"/>
<dbReference type="STRING" id="37546.A0A1B0G7R3"/>
<dbReference type="Proteomes" id="UP000092444">
    <property type="component" value="Unassembled WGS sequence"/>
</dbReference>
<name>A0A1B0G7R3_GLOMM</name>
<proteinExistence type="predicted"/>
<reference evidence="2" key="1">
    <citation type="submission" date="2020-05" db="UniProtKB">
        <authorList>
            <consortium name="EnsemblMetazoa"/>
        </authorList>
    </citation>
    <scope>IDENTIFICATION</scope>
    <source>
        <strain evidence="2">Yale</strain>
    </source>
</reference>
<protein>
    <submittedName>
        <fullName evidence="2">Uncharacterized protein</fullName>
    </submittedName>
</protein>
<feature type="compositionally biased region" description="Low complexity" evidence="1">
    <location>
        <begin position="67"/>
        <end position="78"/>
    </location>
</feature>
<feature type="compositionally biased region" description="Low complexity" evidence="1">
    <location>
        <begin position="147"/>
        <end position="157"/>
    </location>
</feature>
<evidence type="ECO:0000256" key="1">
    <source>
        <dbReference type="SAM" id="MobiDB-lite"/>
    </source>
</evidence>
<dbReference type="EMBL" id="CCAG010016892">
    <property type="status" value="NOT_ANNOTATED_CDS"/>
    <property type="molecule type" value="Genomic_DNA"/>
</dbReference>
<accession>A0A1B0G7R3</accession>
<keyword evidence="3" id="KW-1185">Reference proteome</keyword>
<sequence>MAEIVICRAVTEMNVIEVMIIGNYRHLIAMGVGVDLKTGSLIIVNRVLIIDIVVIITAVEGSDRYESYGSGRSNNRNCRGNDYRDNRDNRNWFGNTAGSGNNRRDTNYHSGAGSGNNRRDTNYHSGAGSRQRNFRHGHRDVREDSRGGSTSTPSRSTKYNSHSARETSESGVGCKSKIMSNNNNGKIWMPINNSNGYHGGRFFLFY</sequence>
<dbReference type="EnsemblMetazoa" id="GMOY009353-RA">
    <property type="protein sequence ID" value="GMOY009353-PA"/>
    <property type="gene ID" value="GMOY009353"/>
</dbReference>
<evidence type="ECO:0000313" key="3">
    <source>
        <dbReference type="Proteomes" id="UP000092444"/>
    </source>
</evidence>
<feature type="compositionally biased region" description="Basic and acidic residues" evidence="1">
    <location>
        <begin position="79"/>
        <end position="90"/>
    </location>
</feature>
<feature type="compositionally biased region" description="Polar residues" evidence="1">
    <location>
        <begin position="92"/>
        <end position="101"/>
    </location>
</feature>